<dbReference type="EMBL" id="CAJGYO010000007">
    <property type="protein sequence ID" value="CAD6247793.1"/>
    <property type="molecule type" value="Genomic_DNA"/>
</dbReference>
<comment type="caution">
    <text evidence="2">The sequence shown here is derived from an EMBL/GenBank/DDBJ whole genome shotgun (WGS) entry which is preliminary data.</text>
</comment>
<organism evidence="2 3">
    <name type="scientific">Miscanthus lutarioriparius</name>
    <dbReference type="NCBI Taxonomy" id="422564"/>
    <lineage>
        <taxon>Eukaryota</taxon>
        <taxon>Viridiplantae</taxon>
        <taxon>Streptophyta</taxon>
        <taxon>Embryophyta</taxon>
        <taxon>Tracheophyta</taxon>
        <taxon>Spermatophyta</taxon>
        <taxon>Magnoliopsida</taxon>
        <taxon>Liliopsida</taxon>
        <taxon>Poales</taxon>
        <taxon>Poaceae</taxon>
        <taxon>PACMAD clade</taxon>
        <taxon>Panicoideae</taxon>
        <taxon>Andropogonodae</taxon>
        <taxon>Andropogoneae</taxon>
        <taxon>Saccharinae</taxon>
        <taxon>Miscanthus</taxon>
    </lineage>
</organism>
<feature type="region of interest" description="Disordered" evidence="1">
    <location>
        <begin position="84"/>
        <end position="103"/>
    </location>
</feature>
<dbReference type="PANTHER" id="PTHR36387:SF2">
    <property type="entry name" value="UDP-N-ACETYLMURAMOYL-L-ALANYL-D-GLUTAMATE-2, 6-DIAMINOPIMELATE LIGASE"/>
    <property type="match status" value="1"/>
</dbReference>
<name>A0A811PWP1_9POAL</name>
<dbReference type="AlphaFoldDB" id="A0A811PWP1"/>
<feature type="compositionally biased region" description="Basic and acidic residues" evidence="1">
    <location>
        <begin position="240"/>
        <end position="263"/>
    </location>
</feature>
<sequence length="400" mass="43342">MGMKNKACNRFLMLYTLGYPLTAKDCKCTKPEEERLRALLDSKLMKASQSFLQPEVGELGDAGGEGSLHVGAEDFGVSGDGGGDLGAGEAEIGEEGDDRVGPRGVLQMGDTLRRLQGLGSGEAAGGDEVVLDGERGCSDAFGGGEEAVGIEERGDVGARAAEPTRLAKPRPSTYTFGLLSSTVSQKLETLPAAAACTASGSSRRSHPVKEKREKRQEPAQMDSGSDSDGAPEELTAVQGVEKHEEISKVEKDSAIRATREGKERRKRWAQRRASSKPDKKAPKEVEDEDTKQSEENEETNTMPGMLPTSVIEILAAREKQTFASDSEEENVKQKVQKRKKRMKTDGPETILLKDVRSTQHVKNALDFLEQRRNRVPRSNAVLKNASKALRLLSSKGNFLS</sequence>
<keyword evidence="3" id="KW-1185">Reference proteome</keyword>
<evidence type="ECO:0000313" key="3">
    <source>
        <dbReference type="Proteomes" id="UP000604825"/>
    </source>
</evidence>
<feature type="compositionally biased region" description="Basic and acidic residues" evidence="1">
    <location>
        <begin position="275"/>
        <end position="294"/>
    </location>
</feature>
<dbReference type="OrthoDB" id="1869542at2759"/>
<dbReference type="Proteomes" id="UP000604825">
    <property type="component" value="Unassembled WGS sequence"/>
</dbReference>
<dbReference type="PANTHER" id="PTHR36387">
    <property type="entry name" value="UDP-N-ACETYLMURAMOYL-L-ALANYL-D-GLUTAMATE-2, 6-DIAMINOPIMELATE LIGASE"/>
    <property type="match status" value="1"/>
</dbReference>
<proteinExistence type="predicted"/>
<accession>A0A811PWP1</accession>
<feature type="compositionally biased region" description="Basic and acidic residues" evidence="1">
    <location>
        <begin position="207"/>
        <end position="217"/>
    </location>
</feature>
<protein>
    <submittedName>
        <fullName evidence="2">Uncharacterized protein</fullName>
    </submittedName>
</protein>
<reference evidence="2" key="1">
    <citation type="submission" date="2020-10" db="EMBL/GenBank/DDBJ databases">
        <authorList>
            <person name="Han B."/>
            <person name="Lu T."/>
            <person name="Zhao Q."/>
            <person name="Huang X."/>
            <person name="Zhao Y."/>
        </authorList>
    </citation>
    <scope>NUCLEOTIDE SEQUENCE</scope>
</reference>
<feature type="region of interest" description="Disordered" evidence="1">
    <location>
        <begin position="321"/>
        <end position="348"/>
    </location>
</feature>
<evidence type="ECO:0000256" key="1">
    <source>
        <dbReference type="SAM" id="MobiDB-lite"/>
    </source>
</evidence>
<feature type="compositionally biased region" description="Basic residues" evidence="1">
    <location>
        <begin position="264"/>
        <end position="274"/>
    </location>
</feature>
<feature type="region of interest" description="Disordered" evidence="1">
    <location>
        <begin position="193"/>
        <end position="307"/>
    </location>
</feature>
<evidence type="ECO:0000313" key="2">
    <source>
        <dbReference type="EMBL" id="CAD6247793.1"/>
    </source>
</evidence>
<gene>
    <name evidence="2" type="ORF">NCGR_LOCUS31972</name>
</gene>